<dbReference type="KEGG" id="ppsc:EHS13_31890"/>
<reference evidence="3" key="1">
    <citation type="submission" date="2018-11" db="EMBL/GenBank/DDBJ databases">
        <title>Complete genome sequence of Paenibacillus sp. ML311-T8.</title>
        <authorList>
            <person name="Nam Y.-D."/>
            <person name="Kang J."/>
            <person name="Chung W.-H."/>
            <person name="Park Y.S."/>
        </authorList>
    </citation>
    <scope>NUCLEOTIDE SEQUENCE [LARGE SCALE GENOMIC DNA]</scope>
    <source>
        <strain evidence="3">ML311-T8</strain>
    </source>
</reference>
<feature type="transmembrane region" description="Helical" evidence="1">
    <location>
        <begin position="6"/>
        <end position="29"/>
    </location>
</feature>
<evidence type="ECO:0000256" key="1">
    <source>
        <dbReference type="SAM" id="Phobius"/>
    </source>
</evidence>
<protein>
    <submittedName>
        <fullName evidence="2">Uncharacterized protein</fullName>
    </submittedName>
</protein>
<keyword evidence="1" id="KW-0812">Transmembrane</keyword>
<dbReference type="RefSeq" id="WP_155704260.1">
    <property type="nucleotide sequence ID" value="NZ_CP034235.1"/>
</dbReference>
<evidence type="ECO:0000313" key="2">
    <source>
        <dbReference type="EMBL" id="QGQ99151.1"/>
    </source>
</evidence>
<name>A0A6B8RRX4_9BACL</name>
<organism evidence="2 3">
    <name type="scientific">Paenibacillus psychroresistens</name>
    <dbReference type="NCBI Taxonomy" id="1778678"/>
    <lineage>
        <taxon>Bacteria</taxon>
        <taxon>Bacillati</taxon>
        <taxon>Bacillota</taxon>
        <taxon>Bacilli</taxon>
        <taxon>Bacillales</taxon>
        <taxon>Paenibacillaceae</taxon>
        <taxon>Paenibacillus</taxon>
    </lineage>
</organism>
<sequence length="172" mass="20285">MNPIIVIIICLIFVGLLLVLQHLLFAFWDRKIDNVKIGQYEKLEFPCSKIGFYILSSFLVIFGLIFLYNLILLEWSFIVLGFTILFLGSSAFVLYYPFSRKIVLTDTEVFYQVRGRIIWKVQFSNIKRLVVIHYNNLSVIHDKDNKEYKIGHLYKKQWLLLGIINSKVKMNV</sequence>
<proteinExistence type="predicted"/>
<dbReference type="AlphaFoldDB" id="A0A6B8RRX4"/>
<dbReference type="EMBL" id="CP034235">
    <property type="protein sequence ID" value="QGQ99151.1"/>
    <property type="molecule type" value="Genomic_DNA"/>
</dbReference>
<accession>A0A6B8RRX4</accession>
<keyword evidence="3" id="KW-1185">Reference proteome</keyword>
<feature type="transmembrane region" description="Helical" evidence="1">
    <location>
        <begin position="77"/>
        <end position="96"/>
    </location>
</feature>
<gene>
    <name evidence="2" type="ORF">EHS13_31890</name>
</gene>
<keyword evidence="1" id="KW-1133">Transmembrane helix</keyword>
<keyword evidence="1" id="KW-0472">Membrane</keyword>
<evidence type="ECO:0000313" key="3">
    <source>
        <dbReference type="Proteomes" id="UP000426246"/>
    </source>
</evidence>
<feature type="transmembrane region" description="Helical" evidence="1">
    <location>
        <begin position="50"/>
        <end position="71"/>
    </location>
</feature>
<dbReference type="Proteomes" id="UP000426246">
    <property type="component" value="Chromosome"/>
</dbReference>